<organism evidence="2">
    <name type="scientific">Culicoides sonorensis</name>
    <name type="common">Biting midge</name>
    <dbReference type="NCBI Taxonomy" id="179676"/>
    <lineage>
        <taxon>Eukaryota</taxon>
        <taxon>Metazoa</taxon>
        <taxon>Ecdysozoa</taxon>
        <taxon>Arthropoda</taxon>
        <taxon>Hexapoda</taxon>
        <taxon>Insecta</taxon>
        <taxon>Pterygota</taxon>
        <taxon>Neoptera</taxon>
        <taxon>Endopterygota</taxon>
        <taxon>Diptera</taxon>
        <taxon>Nematocera</taxon>
        <taxon>Chironomoidea</taxon>
        <taxon>Ceratopogonidae</taxon>
        <taxon>Ceratopogoninae</taxon>
        <taxon>Culicoides</taxon>
        <taxon>Monoculicoides</taxon>
    </lineage>
</organism>
<proteinExistence type="predicted"/>
<gene>
    <name evidence="2" type="primary">CSON012080</name>
</gene>
<dbReference type="VEuPathDB" id="VectorBase:CSON012080"/>
<feature type="chain" id="PRO_5016331269" evidence="1">
    <location>
        <begin position="18"/>
        <end position="103"/>
    </location>
</feature>
<dbReference type="EMBL" id="UFQT01000553">
    <property type="protein sequence ID" value="SSX25213.1"/>
    <property type="molecule type" value="Genomic_DNA"/>
</dbReference>
<keyword evidence="1" id="KW-0732">Signal</keyword>
<accession>A0A336M8W0</accession>
<dbReference type="PANTHER" id="PTHR39951">
    <property type="entry name" value="FI22632P1"/>
    <property type="match status" value="1"/>
</dbReference>
<feature type="signal peptide" evidence="1">
    <location>
        <begin position="1"/>
        <end position="17"/>
    </location>
</feature>
<name>A0A336M8W0_CULSO</name>
<evidence type="ECO:0000256" key="1">
    <source>
        <dbReference type="SAM" id="SignalP"/>
    </source>
</evidence>
<reference evidence="2" key="1">
    <citation type="submission" date="2018-07" db="EMBL/GenBank/DDBJ databases">
        <authorList>
            <person name="Quirk P.G."/>
            <person name="Krulwich T.A."/>
        </authorList>
    </citation>
    <scope>NUCLEOTIDE SEQUENCE</scope>
</reference>
<protein>
    <submittedName>
        <fullName evidence="2">CSON012080 protein</fullName>
    </submittedName>
</protein>
<dbReference type="PANTHER" id="PTHR39951:SF2">
    <property type="entry name" value="IP05660P"/>
    <property type="match status" value="1"/>
</dbReference>
<dbReference type="AlphaFoldDB" id="A0A336M8W0"/>
<sequence length="103" mass="11751">MVTILTVISFFVRNGSCTLAQAIKDVLQYNVAGIPLTHEKMEVEFDPEVSKKRRELYYELHGYRGEKLIERLGLGIDGNHKERLVQQQARDNGKLGGLAYFQP</sequence>
<evidence type="ECO:0000313" key="2">
    <source>
        <dbReference type="EMBL" id="SSX25213.1"/>
    </source>
</evidence>